<evidence type="ECO:0000256" key="5">
    <source>
        <dbReference type="SAM" id="Phobius"/>
    </source>
</evidence>
<keyword evidence="5" id="KW-0472">Membrane</keyword>
<dbReference type="GO" id="GO:0005856">
    <property type="term" value="C:cytoskeleton"/>
    <property type="evidence" value="ECO:0007669"/>
    <property type="project" value="UniProtKB-SubCell"/>
</dbReference>
<dbReference type="Pfam" id="PF13516">
    <property type="entry name" value="LRR_6"/>
    <property type="match status" value="2"/>
</dbReference>
<evidence type="ECO:0000313" key="6">
    <source>
        <dbReference type="EMBL" id="CAF3510399.1"/>
    </source>
</evidence>
<dbReference type="PANTHER" id="PTHR24107:SF20">
    <property type="entry name" value="DYNEIN REGULATORY COMPLEX SUBUNIT 5"/>
    <property type="match status" value="1"/>
</dbReference>
<evidence type="ECO:0000313" key="7">
    <source>
        <dbReference type="Proteomes" id="UP000663823"/>
    </source>
</evidence>
<dbReference type="SMART" id="SM00368">
    <property type="entry name" value="LRR_RI"/>
    <property type="match status" value="5"/>
</dbReference>
<dbReference type="InterPro" id="IPR021848">
    <property type="entry name" value="HODM_asu-like"/>
</dbReference>
<comment type="caution">
    <text evidence="6">The sequence shown here is derived from an EMBL/GenBank/DDBJ whole genome shotgun (WGS) entry which is preliminary data.</text>
</comment>
<dbReference type="InterPro" id="IPR052410">
    <property type="entry name" value="DRC5"/>
</dbReference>
<feature type="transmembrane region" description="Helical" evidence="5">
    <location>
        <begin position="545"/>
        <end position="566"/>
    </location>
</feature>
<dbReference type="SUPFAM" id="SSF52047">
    <property type="entry name" value="RNI-like"/>
    <property type="match status" value="1"/>
</dbReference>
<dbReference type="Proteomes" id="UP000663823">
    <property type="component" value="Unassembled WGS sequence"/>
</dbReference>
<feature type="region of interest" description="Disordered" evidence="4">
    <location>
        <begin position="1"/>
        <end position="33"/>
    </location>
</feature>
<reference evidence="6" key="1">
    <citation type="submission" date="2021-02" db="EMBL/GenBank/DDBJ databases">
        <authorList>
            <person name="Nowell W R."/>
        </authorList>
    </citation>
    <scope>NUCLEOTIDE SEQUENCE</scope>
</reference>
<keyword evidence="5" id="KW-1133">Transmembrane helix</keyword>
<dbReference type="InterPro" id="IPR032675">
    <property type="entry name" value="LRR_dom_sf"/>
</dbReference>
<keyword evidence="2" id="KW-0963">Cytoplasm</keyword>
<evidence type="ECO:0000256" key="1">
    <source>
        <dbReference type="ARBA" id="ARBA00004245"/>
    </source>
</evidence>
<evidence type="ECO:0000256" key="2">
    <source>
        <dbReference type="ARBA" id="ARBA00022490"/>
    </source>
</evidence>
<dbReference type="Pfam" id="PF11927">
    <property type="entry name" value="HODM_asu-like"/>
    <property type="match status" value="1"/>
</dbReference>
<gene>
    <name evidence="6" type="ORF">OTI717_LOCUS2228</name>
</gene>
<sequence length="892" mass="103581">MTEETTNLAPPVDNTVVPPTTETQPVTDENLRSPTEDAIQTEIKYSMLNPELKPVRRIIADDLEWSLRIVPALTDLALNSLVKSFDTNPKYNELLDKHRNQLLKSLPTHVPLKVTAPLVEDENYWQKCCKEKWPICDIKQYDNSWKRFYFEKHIEEIIENFVPSQTDTKQLFEYVNLGAQYVKRLDIKQLLPPVEMQDKILQNEDEFFDDDEDNDLNDGRDAELKKPLCDHFDFTELIKRLPNLEELHLVYGVKGCGMNFDWNMFEFTKKDCQILAKCVQQCKTLRVLHLHRSKVDDLKIRMLIRDGLLDHPTLEELNLEHNQISDRGCRAIAKLLNGHSKLFRLNLCNNLIGPQGAQAIAYGVTKSATIEYLNLRLNRIGDEGGQAICLALLINQSLCELNLSSNNLSEPTGNKLAEILNRNKSLLKIDMSANRLGGDIGKSLQEGLQDNSTLLYFDLRMTECGQESEYIINQKLKANREQDRLILSSLRIKIWWQPKATFVQNANLKGIDNFEDFDVIEEGQKRRSEFSSELRLISYLPDNNLIPTMIALVYVTIVLTVVYFLFNFLKPDSNRPTNHHAHLEKTPEQMSMPIYRPFKDGPFQMTMNLRSLDINEWIQIDPNYRQHIQLKQKLLNSTRRNDLFLYKNEIYDASMEILKMLIEYLPYQYPNMFQRNHSKTKIINLITQQTFDLTEPDHMHPLEIATLLVQEDLVIMQRHPNEEIYHANALSVLFPSGWLPKSKFDLPLASVHMPQVPFFQEKLRMSMDRYFLKLKEDSPVQRLNWSLQIGDNLCHTGKEDNLNELITKDNAGQLIYLRVERQTLRRLSNSDTILFTIKTYLTTIADVCRNDPDMAKTLAGAIRNWPPEMIKYKGAGPYKDDLLAYLDIMSSK</sequence>
<dbReference type="AlphaFoldDB" id="A0A818HVN6"/>
<dbReference type="PANTHER" id="PTHR24107">
    <property type="entry name" value="YNEIN REGULATORY COMPLEX SUBUNIT 5"/>
    <property type="match status" value="1"/>
</dbReference>
<comment type="subcellular location">
    <subcellularLocation>
        <location evidence="1">Cytoplasm</location>
        <location evidence="1">Cytoskeleton</location>
    </subcellularLocation>
</comment>
<dbReference type="Gene3D" id="3.80.10.10">
    <property type="entry name" value="Ribonuclease Inhibitor"/>
    <property type="match status" value="2"/>
</dbReference>
<keyword evidence="3" id="KW-0206">Cytoskeleton</keyword>
<feature type="compositionally biased region" description="Low complexity" evidence="4">
    <location>
        <begin position="10"/>
        <end position="27"/>
    </location>
</feature>
<accession>A0A818HVN6</accession>
<keyword evidence="5" id="KW-0812">Transmembrane</keyword>
<dbReference type="EMBL" id="CAJOAX010000105">
    <property type="protein sequence ID" value="CAF3510399.1"/>
    <property type="molecule type" value="Genomic_DNA"/>
</dbReference>
<evidence type="ECO:0000256" key="3">
    <source>
        <dbReference type="ARBA" id="ARBA00023212"/>
    </source>
</evidence>
<evidence type="ECO:0008006" key="8">
    <source>
        <dbReference type="Google" id="ProtNLM"/>
    </source>
</evidence>
<name>A0A818HVN6_9BILA</name>
<organism evidence="6 7">
    <name type="scientific">Rotaria sordida</name>
    <dbReference type="NCBI Taxonomy" id="392033"/>
    <lineage>
        <taxon>Eukaryota</taxon>
        <taxon>Metazoa</taxon>
        <taxon>Spiralia</taxon>
        <taxon>Gnathifera</taxon>
        <taxon>Rotifera</taxon>
        <taxon>Eurotatoria</taxon>
        <taxon>Bdelloidea</taxon>
        <taxon>Philodinida</taxon>
        <taxon>Philodinidae</taxon>
        <taxon>Rotaria</taxon>
    </lineage>
</organism>
<evidence type="ECO:0000256" key="4">
    <source>
        <dbReference type="SAM" id="MobiDB-lite"/>
    </source>
</evidence>
<proteinExistence type="predicted"/>
<dbReference type="InterPro" id="IPR001611">
    <property type="entry name" value="Leu-rich_rpt"/>
</dbReference>
<protein>
    <recommendedName>
        <fullName evidence="8">T-complex-associated testis-expressed protein 1</fullName>
    </recommendedName>
</protein>